<reference evidence="1 2" key="1">
    <citation type="journal article" date="2016" name="Nat. Commun.">
        <title>Thousands of microbial genomes shed light on interconnected biogeochemical processes in an aquifer system.</title>
        <authorList>
            <person name="Anantharaman K."/>
            <person name="Brown C.T."/>
            <person name="Hug L.A."/>
            <person name="Sharon I."/>
            <person name="Castelle C.J."/>
            <person name="Probst A.J."/>
            <person name="Thomas B.C."/>
            <person name="Singh A."/>
            <person name="Wilkins M.J."/>
            <person name="Karaoz U."/>
            <person name="Brodie E.L."/>
            <person name="Williams K.H."/>
            <person name="Hubbard S.S."/>
            <person name="Banfield J.F."/>
        </authorList>
    </citation>
    <scope>NUCLEOTIDE SEQUENCE [LARGE SCALE GENOMIC DNA]</scope>
</reference>
<dbReference type="Proteomes" id="UP000178632">
    <property type="component" value="Unassembled WGS sequence"/>
</dbReference>
<accession>A0A1G2IL16</accession>
<dbReference type="EMBL" id="MHPE01000052">
    <property type="protein sequence ID" value="OGZ75282.1"/>
    <property type="molecule type" value="Genomic_DNA"/>
</dbReference>
<evidence type="ECO:0000313" key="2">
    <source>
        <dbReference type="Proteomes" id="UP000178632"/>
    </source>
</evidence>
<proteinExistence type="predicted"/>
<organism evidence="1 2">
    <name type="scientific">Candidatus Staskawiczbacteria bacterium RIFCSPLOWO2_12_FULL_37_15</name>
    <dbReference type="NCBI Taxonomy" id="1802218"/>
    <lineage>
        <taxon>Bacteria</taxon>
        <taxon>Candidatus Staskawicziibacteriota</taxon>
    </lineage>
</organism>
<protein>
    <submittedName>
        <fullName evidence="1">Uncharacterized protein</fullName>
    </submittedName>
</protein>
<gene>
    <name evidence="1" type="ORF">A3G45_02770</name>
</gene>
<dbReference type="AlphaFoldDB" id="A0A1G2IL16"/>
<comment type="caution">
    <text evidence="1">The sequence shown here is derived from an EMBL/GenBank/DDBJ whole genome shotgun (WGS) entry which is preliminary data.</text>
</comment>
<evidence type="ECO:0000313" key="1">
    <source>
        <dbReference type="EMBL" id="OGZ75282.1"/>
    </source>
</evidence>
<name>A0A1G2IL16_9BACT</name>
<sequence>MDKLLKNMVTQEQKIFLKIIEILKDFPQGIRYSSLANLLAQEGTNRHAIDGAIFRFKQMIENGEINNVVRPERGLYILKEYLKKNAIGEIKNEFIEKTKAEIKKQQIVEENFYQPFANYLMNDLEECTKAIPLGGNKFKDKWGTPDVIGVYRSQASDIIKLPEEVISAEIKTDTNNLVTAFGQACAYKLFSNKSYLVIPKCSSQEEIGRIEALCKVFGIGLVSFDSKDPNLPEFERLVTAIKHEPDRFYINKYAKMVESDLFNH</sequence>